<dbReference type="GO" id="GO:0016887">
    <property type="term" value="F:ATP hydrolysis activity"/>
    <property type="evidence" value="ECO:0007669"/>
    <property type="project" value="InterPro"/>
</dbReference>
<gene>
    <name evidence="2" type="ORF">BIV24_03115</name>
</gene>
<keyword evidence="3" id="KW-1185">Reference proteome</keyword>
<comment type="caution">
    <text evidence="2">The sequence shown here is derived from an EMBL/GenBank/DDBJ whole genome shotgun (WGS) entry which is preliminary data.</text>
</comment>
<sequence>MVPLPAHRGGTNTLSGGRRQRLVIARALVARPRLVFFDKATSALDNPTQGLVAESTRRLEAARLVTAHRLSTVLDADRIVVTDPGRVAQQDPYEGLLTETDGLFARLAGPQLAAQGQE</sequence>
<dbReference type="Proteomes" id="UP000179935">
    <property type="component" value="Unassembled WGS sequence"/>
</dbReference>
<dbReference type="GO" id="GO:0034040">
    <property type="term" value="F:ATPase-coupled lipid transmembrane transporter activity"/>
    <property type="evidence" value="ECO:0007669"/>
    <property type="project" value="TreeGrafter"/>
</dbReference>
<dbReference type="Pfam" id="PF00005">
    <property type="entry name" value="ABC_tran"/>
    <property type="match status" value="1"/>
</dbReference>
<dbReference type="AlphaFoldDB" id="A0A1S2Q1N2"/>
<dbReference type="STRING" id="1428652.BIV24_03115"/>
<dbReference type="SUPFAM" id="SSF52540">
    <property type="entry name" value="P-loop containing nucleoside triphosphate hydrolases"/>
    <property type="match status" value="1"/>
</dbReference>
<organism evidence="2 3">
    <name type="scientific">Streptomyces colonosanans</name>
    <dbReference type="NCBI Taxonomy" id="1428652"/>
    <lineage>
        <taxon>Bacteria</taxon>
        <taxon>Bacillati</taxon>
        <taxon>Actinomycetota</taxon>
        <taxon>Actinomycetes</taxon>
        <taxon>Kitasatosporales</taxon>
        <taxon>Streptomycetaceae</taxon>
        <taxon>Streptomyces</taxon>
    </lineage>
</organism>
<dbReference type="PANTHER" id="PTHR24221:SF654">
    <property type="entry name" value="ATP-BINDING CASSETTE SUB-FAMILY B MEMBER 6"/>
    <property type="match status" value="1"/>
</dbReference>
<evidence type="ECO:0000313" key="3">
    <source>
        <dbReference type="Proteomes" id="UP000179935"/>
    </source>
</evidence>
<proteinExistence type="predicted"/>
<evidence type="ECO:0000259" key="1">
    <source>
        <dbReference type="Pfam" id="PF00005"/>
    </source>
</evidence>
<protein>
    <recommendedName>
        <fullName evidence="1">ABC transporter domain-containing protein</fullName>
    </recommendedName>
</protein>
<dbReference type="InterPro" id="IPR039421">
    <property type="entry name" value="Type_1_exporter"/>
</dbReference>
<name>A0A1S2Q1N2_9ACTN</name>
<accession>A0A1S2Q1N2</accession>
<dbReference type="InterPro" id="IPR027417">
    <property type="entry name" value="P-loop_NTPase"/>
</dbReference>
<dbReference type="InterPro" id="IPR003439">
    <property type="entry name" value="ABC_transporter-like_ATP-bd"/>
</dbReference>
<feature type="domain" description="ABC transporter" evidence="1">
    <location>
        <begin position="11"/>
        <end position="42"/>
    </location>
</feature>
<reference evidence="2 3" key="1">
    <citation type="submission" date="2016-10" db="EMBL/GenBank/DDBJ databases">
        <title>Genome sequence of Streptomyces sp. MUSC 93.</title>
        <authorList>
            <person name="Lee L.-H."/>
            <person name="Ser H.-L."/>
            <person name="Law J.W.-F."/>
        </authorList>
    </citation>
    <scope>NUCLEOTIDE SEQUENCE [LARGE SCALE GENOMIC DNA]</scope>
    <source>
        <strain evidence="2 3">MUSC 93</strain>
    </source>
</reference>
<dbReference type="GO" id="GO:0005524">
    <property type="term" value="F:ATP binding"/>
    <property type="evidence" value="ECO:0007669"/>
    <property type="project" value="InterPro"/>
</dbReference>
<dbReference type="PANTHER" id="PTHR24221">
    <property type="entry name" value="ATP-BINDING CASSETTE SUB-FAMILY B"/>
    <property type="match status" value="1"/>
</dbReference>
<dbReference type="Gene3D" id="3.40.50.300">
    <property type="entry name" value="P-loop containing nucleotide triphosphate hydrolases"/>
    <property type="match status" value="1"/>
</dbReference>
<evidence type="ECO:0000313" key="2">
    <source>
        <dbReference type="EMBL" id="OIK00028.1"/>
    </source>
</evidence>
<dbReference type="EMBL" id="MLYP01000007">
    <property type="protein sequence ID" value="OIK00028.1"/>
    <property type="molecule type" value="Genomic_DNA"/>
</dbReference>